<keyword evidence="2" id="KW-0282">Flagellum</keyword>
<evidence type="ECO:0000313" key="3">
    <source>
        <dbReference type="Proteomes" id="UP000295304"/>
    </source>
</evidence>
<evidence type="ECO:0000313" key="2">
    <source>
        <dbReference type="EMBL" id="TCS63011.1"/>
    </source>
</evidence>
<dbReference type="AlphaFoldDB" id="A0A4V6NYI9"/>
<proteinExistence type="predicted"/>
<dbReference type="OrthoDB" id="8005693at2"/>
<evidence type="ECO:0000256" key="1">
    <source>
        <dbReference type="SAM" id="MobiDB-lite"/>
    </source>
</evidence>
<dbReference type="InterPro" id="IPR019704">
    <property type="entry name" value="Flagellar_assmbl_FliX_class2"/>
</dbReference>
<keyword evidence="3" id="KW-1185">Reference proteome</keyword>
<organism evidence="2 3">
    <name type="scientific">Varunaivibrio sulfuroxidans</name>
    <dbReference type="NCBI Taxonomy" id="1773489"/>
    <lineage>
        <taxon>Bacteria</taxon>
        <taxon>Pseudomonadati</taxon>
        <taxon>Pseudomonadota</taxon>
        <taxon>Alphaproteobacteria</taxon>
        <taxon>Rhodospirillales</taxon>
        <taxon>Magnetovibrionaceae</taxon>
        <taxon>Varunaivibrio</taxon>
    </lineage>
</organism>
<dbReference type="Pfam" id="PF10768">
    <property type="entry name" value="FliX"/>
    <property type="match status" value="1"/>
</dbReference>
<keyword evidence="2" id="KW-0966">Cell projection</keyword>
<feature type="region of interest" description="Disordered" evidence="1">
    <location>
        <begin position="1"/>
        <end position="48"/>
    </location>
</feature>
<dbReference type="RefSeq" id="WP_132938752.1">
    <property type="nucleotide sequence ID" value="NZ_CP119676.1"/>
</dbReference>
<reference evidence="2 3" key="1">
    <citation type="submission" date="2019-03" db="EMBL/GenBank/DDBJ databases">
        <title>Genomic Encyclopedia of Type Strains, Phase IV (KMG-IV): sequencing the most valuable type-strain genomes for metagenomic binning, comparative biology and taxonomic classification.</title>
        <authorList>
            <person name="Goeker M."/>
        </authorList>
    </citation>
    <scope>NUCLEOTIDE SEQUENCE [LARGE SCALE GENOMIC DNA]</scope>
    <source>
        <strain evidence="2 3">DSM 101688</strain>
    </source>
</reference>
<dbReference type="Proteomes" id="UP000295304">
    <property type="component" value="Unassembled WGS sequence"/>
</dbReference>
<dbReference type="EMBL" id="SLZW01000004">
    <property type="protein sequence ID" value="TCS63011.1"/>
    <property type="molecule type" value="Genomic_DNA"/>
</dbReference>
<dbReference type="GO" id="GO:0044781">
    <property type="term" value="P:bacterial-type flagellum organization"/>
    <property type="evidence" value="ECO:0007669"/>
    <property type="project" value="InterPro"/>
</dbReference>
<sequence length="147" mass="16462">MKITNVTSTKGGARARRKASPSGPAFADRLRETSESEESAPVRQSAQVDGVESLLAVQEVEDALEEKTRKAKARRYGDDLLERLQRLQDDLLRGRISKEDLATLAQKIRQGRVHVTDPRLNEILDEIELRAEVEVAKWSRWGRTGGA</sequence>
<accession>A0A4V6NYI9</accession>
<name>A0A4V6NYI9_9PROT</name>
<feature type="compositionally biased region" description="Polar residues" evidence="1">
    <location>
        <begin position="1"/>
        <end position="10"/>
    </location>
</feature>
<comment type="caution">
    <text evidence="2">The sequence shown here is derived from an EMBL/GenBank/DDBJ whole genome shotgun (WGS) entry which is preliminary data.</text>
</comment>
<gene>
    <name evidence="2" type="ORF">EDD55_104102</name>
</gene>
<protein>
    <submittedName>
        <fullName evidence="2">Class II flagellar assembly regulator</fullName>
    </submittedName>
</protein>
<keyword evidence="2" id="KW-0969">Cilium</keyword>